<dbReference type="PANTHER" id="PTHR11640:SF31">
    <property type="entry name" value="IRREGULAR CHIASM C-ROUGHEST PROTEIN-RELATED"/>
    <property type="match status" value="1"/>
</dbReference>
<dbReference type="InterPro" id="IPR036179">
    <property type="entry name" value="Ig-like_dom_sf"/>
</dbReference>
<gene>
    <name evidence="9" type="ORF">OTU49_016828</name>
</gene>
<evidence type="ECO:0000256" key="5">
    <source>
        <dbReference type="ARBA" id="ARBA00023319"/>
    </source>
</evidence>
<evidence type="ECO:0000256" key="3">
    <source>
        <dbReference type="ARBA" id="ARBA00023157"/>
    </source>
</evidence>
<evidence type="ECO:0000256" key="2">
    <source>
        <dbReference type="ARBA" id="ARBA00023136"/>
    </source>
</evidence>
<evidence type="ECO:0000313" key="9">
    <source>
        <dbReference type="EMBL" id="KAK8746812.1"/>
    </source>
</evidence>
<dbReference type="GO" id="GO:0005886">
    <property type="term" value="C:plasma membrane"/>
    <property type="evidence" value="ECO:0007669"/>
    <property type="project" value="TreeGrafter"/>
</dbReference>
<dbReference type="InterPro" id="IPR003598">
    <property type="entry name" value="Ig_sub2"/>
</dbReference>
<keyword evidence="5" id="KW-0393">Immunoglobulin domain</keyword>
<keyword evidence="10" id="KW-1185">Reference proteome</keyword>
<dbReference type="Pfam" id="PF13927">
    <property type="entry name" value="Ig_3"/>
    <property type="match status" value="2"/>
</dbReference>
<evidence type="ECO:0000259" key="8">
    <source>
        <dbReference type="PROSITE" id="PS50835"/>
    </source>
</evidence>
<dbReference type="GO" id="GO:0050839">
    <property type="term" value="F:cell adhesion molecule binding"/>
    <property type="evidence" value="ECO:0007669"/>
    <property type="project" value="TreeGrafter"/>
</dbReference>
<organism evidence="9 10">
    <name type="scientific">Cherax quadricarinatus</name>
    <name type="common">Australian red claw crayfish</name>
    <dbReference type="NCBI Taxonomy" id="27406"/>
    <lineage>
        <taxon>Eukaryota</taxon>
        <taxon>Metazoa</taxon>
        <taxon>Ecdysozoa</taxon>
        <taxon>Arthropoda</taxon>
        <taxon>Crustacea</taxon>
        <taxon>Multicrustacea</taxon>
        <taxon>Malacostraca</taxon>
        <taxon>Eumalacostraca</taxon>
        <taxon>Eucarida</taxon>
        <taxon>Decapoda</taxon>
        <taxon>Pleocyemata</taxon>
        <taxon>Astacidea</taxon>
        <taxon>Parastacoidea</taxon>
        <taxon>Parastacidae</taxon>
        <taxon>Cherax</taxon>
    </lineage>
</organism>
<feature type="compositionally biased region" description="Low complexity" evidence="6">
    <location>
        <begin position="327"/>
        <end position="358"/>
    </location>
</feature>
<dbReference type="PANTHER" id="PTHR11640">
    <property type="entry name" value="NEPHRIN"/>
    <property type="match status" value="1"/>
</dbReference>
<comment type="caution">
    <text evidence="9">The sequence shown here is derived from an EMBL/GenBank/DDBJ whole genome shotgun (WGS) entry which is preliminary data.</text>
</comment>
<keyword evidence="3" id="KW-1015">Disulfide bond</keyword>
<dbReference type="InterPro" id="IPR007110">
    <property type="entry name" value="Ig-like_dom"/>
</dbReference>
<proteinExistence type="predicted"/>
<keyword evidence="4" id="KW-0325">Glycoprotein</keyword>
<feature type="region of interest" description="Disordered" evidence="6">
    <location>
        <begin position="315"/>
        <end position="358"/>
    </location>
</feature>
<dbReference type="AlphaFoldDB" id="A0AAW0XSM4"/>
<name>A0AAW0XSM4_CHEQU</name>
<feature type="compositionally biased region" description="Polar residues" evidence="6">
    <location>
        <begin position="316"/>
        <end position="326"/>
    </location>
</feature>
<dbReference type="Gene3D" id="2.60.40.10">
    <property type="entry name" value="Immunoglobulins"/>
    <property type="match status" value="2"/>
</dbReference>
<evidence type="ECO:0000256" key="6">
    <source>
        <dbReference type="SAM" id="MobiDB-lite"/>
    </source>
</evidence>
<keyword evidence="2 7" id="KW-0472">Membrane</keyword>
<comment type="subcellular location">
    <subcellularLocation>
        <location evidence="1">Membrane</location>
        <topology evidence="1">Single-pass type I membrane protein</topology>
    </subcellularLocation>
</comment>
<dbReference type="SUPFAM" id="SSF48726">
    <property type="entry name" value="Immunoglobulin"/>
    <property type="match status" value="1"/>
</dbReference>
<dbReference type="InterPro" id="IPR013783">
    <property type="entry name" value="Ig-like_fold"/>
</dbReference>
<dbReference type="GO" id="GO:0098609">
    <property type="term" value="P:cell-cell adhesion"/>
    <property type="evidence" value="ECO:0007669"/>
    <property type="project" value="TreeGrafter"/>
</dbReference>
<accession>A0AAW0XSM4</accession>
<keyword evidence="7" id="KW-0812">Transmembrane</keyword>
<feature type="transmembrane region" description="Helical" evidence="7">
    <location>
        <begin position="187"/>
        <end position="210"/>
    </location>
</feature>
<dbReference type="GO" id="GO:0005911">
    <property type="term" value="C:cell-cell junction"/>
    <property type="evidence" value="ECO:0007669"/>
    <property type="project" value="TreeGrafter"/>
</dbReference>
<evidence type="ECO:0000256" key="4">
    <source>
        <dbReference type="ARBA" id="ARBA00023180"/>
    </source>
</evidence>
<evidence type="ECO:0000313" key="10">
    <source>
        <dbReference type="Proteomes" id="UP001445076"/>
    </source>
</evidence>
<sequence>GPSFRVPPSDQYAEVGDNVTLKCQVDSMPDPTIVWINQQSQTVVGKGSELHIKVTKANVGAYLCIAKVEGFPEISGTVGVFLKGPPQVKSERIQWGKQGDTVMVECLVTAASPRSVTVTWSHNGVEVDLEEGRYEVSEDVTSQGLRHSLVIRNAQLKDFGAYNCSVSNTFGSDVFEIILNKKKTLPLLLILCGVTGGIVFVLVVVLAVIMCAKRAAAKHKADVKTGGLPEKTVTLQMNDQNSTANESDLKVELDQRTGSSMSNKEGDLEGWGEKEGENPATPTYLASTNSYLYPETFTGIPLKINGHLASNGGGLSYSNYADHSTVSPGQQQQQQQQQQQTQQQPQSSSPSGGYVMGGNVVSSAGGVGSYTHTPPGIVTSSQHSLYKGYSDYDGSHDATDGIHGFSPGYNNGFANHNFKTSSGSLPLSLHVNSRGNGSVAGNATSTIPRLGIPVDPSQYIVPPRTQVMQGALATHV</sequence>
<feature type="domain" description="Ig-like" evidence="8">
    <location>
        <begin position="86"/>
        <end position="180"/>
    </location>
</feature>
<reference evidence="9 10" key="1">
    <citation type="journal article" date="2024" name="BMC Genomics">
        <title>Genome assembly of redclaw crayfish (Cherax quadricarinatus) provides insights into its immune adaptation and hypoxia tolerance.</title>
        <authorList>
            <person name="Liu Z."/>
            <person name="Zheng J."/>
            <person name="Li H."/>
            <person name="Fang K."/>
            <person name="Wang S."/>
            <person name="He J."/>
            <person name="Zhou D."/>
            <person name="Weng S."/>
            <person name="Chi M."/>
            <person name="Gu Z."/>
            <person name="He J."/>
            <person name="Li F."/>
            <person name="Wang M."/>
        </authorList>
    </citation>
    <scope>NUCLEOTIDE SEQUENCE [LARGE SCALE GENOMIC DNA]</scope>
    <source>
        <strain evidence="9">ZL_2023a</strain>
    </source>
</reference>
<evidence type="ECO:0000256" key="7">
    <source>
        <dbReference type="SAM" id="Phobius"/>
    </source>
</evidence>
<feature type="non-terminal residue" evidence="9">
    <location>
        <position position="1"/>
    </location>
</feature>
<feature type="region of interest" description="Disordered" evidence="6">
    <location>
        <begin position="238"/>
        <end position="283"/>
    </location>
</feature>
<dbReference type="Proteomes" id="UP001445076">
    <property type="component" value="Unassembled WGS sequence"/>
</dbReference>
<dbReference type="SMART" id="SM00409">
    <property type="entry name" value="IG"/>
    <property type="match status" value="2"/>
</dbReference>
<dbReference type="InterPro" id="IPR003599">
    <property type="entry name" value="Ig_sub"/>
</dbReference>
<feature type="compositionally biased region" description="Basic and acidic residues" evidence="6">
    <location>
        <begin position="264"/>
        <end position="277"/>
    </location>
</feature>
<feature type="domain" description="Ig-like" evidence="8">
    <location>
        <begin position="2"/>
        <end position="75"/>
    </location>
</feature>
<keyword evidence="7" id="KW-1133">Transmembrane helix</keyword>
<dbReference type="InterPro" id="IPR051275">
    <property type="entry name" value="Cell_adhesion_signaling"/>
</dbReference>
<evidence type="ECO:0000256" key="1">
    <source>
        <dbReference type="ARBA" id="ARBA00004479"/>
    </source>
</evidence>
<dbReference type="SMART" id="SM00408">
    <property type="entry name" value="IGc2"/>
    <property type="match status" value="2"/>
</dbReference>
<dbReference type="EMBL" id="JARKIK010000016">
    <property type="protein sequence ID" value="KAK8746812.1"/>
    <property type="molecule type" value="Genomic_DNA"/>
</dbReference>
<dbReference type="PROSITE" id="PS50835">
    <property type="entry name" value="IG_LIKE"/>
    <property type="match status" value="2"/>
</dbReference>
<protein>
    <recommendedName>
        <fullName evidence="8">Ig-like domain-containing protein</fullName>
    </recommendedName>
</protein>